<protein>
    <recommendedName>
        <fullName evidence="2">Replication-associated protein ORF2/G2P domain-containing protein</fullName>
    </recommendedName>
</protein>
<keyword evidence="5" id="KW-1185">Reference proteome</keyword>
<name>A0A9W6AXU0_9LACO</name>
<dbReference type="InterPro" id="IPR056906">
    <property type="entry name" value="ORF2/G2P_dom"/>
</dbReference>
<reference evidence="3" key="1">
    <citation type="submission" date="2022-07" db="EMBL/GenBank/DDBJ databases">
        <authorList>
            <person name="Kouya T."/>
            <person name="Ishiyama Y."/>
        </authorList>
    </citation>
    <scope>NUCLEOTIDE SEQUENCE</scope>
    <source>
        <strain evidence="3">WR16-4</strain>
    </source>
</reference>
<dbReference type="RefSeq" id="WP_286135486.1">
    <property type="nucleotide sequence ID" value="NZ_BRPL01000001.1"/>
</dbReference>
<evidence type="ECO:0000259" key="2">
    <source>
        <dbReference type="Pfam" id="PF23343"/>
    </source>
</evidence>
<sequence length="383" mass="45310">MLKEFNTRKSISEPRHGGRGFKPSKMVKKLDKYSLLYNTPIKIKMTGAYSTVTTQHKTGNVIKITSKNTYVNTHGEPVKKFGKHDHKAQYVNIETGEILKQHHIKHYGKTKAELPYANLAKTSRRLTDLIHCNFNGANNELLVTATYNSIFNSKYIKIDVKKWLRKLKERLNIKTSELVYIVVFEPQGNGNWHCHILFKFLNKINTEMAIIKHYIYQSWAKGYLNLKHLSRPDWLAKHYFRIDLDKINSKNKRKRARLNDYRANQRTFVASKNVSKPIIIKTIYNSEIRAFLGVRLWYKAFRFDINNHEKQYNFNCYTGYYYNAERMFGNAKNMIRTEQIAVSNYNKLKIKQSHDPNNQNVKSVKFDIMLKQKWWRAAKDNDR</sequence>
<dbReference type="Pfam" id="PF23343">
    <property type="entry name" value="REP_ORF2-G2P"/>
    <property type="match status" value="1"/>
</dbReference>
<dbReference type="EMBL" id="BRPL01000001">
    <property type="protein sequence ID" value="GLB46022.1"/>
    <property type="molecule type" value="Genomic_DNA"/>
</dbReference>
<dbReference type="AlphaFoldDB" id="A0A9W6AXU0"/>
<evidence type="ECO:0000313" key="4">
    <source>
        <dbReference type="EMBL" id="GLB46025.1"/>
    </source>
</evidence>
<accession>A0A9W6AXU0</accession>
<feature type="compositionally biased region" description="Basic and acidic residues" evidence="1">
    <location>
        <begin position="1"/>
        <end position="16"/>
    </location>
</feature>
<reference evidence="3" key="2">
    <citation type="journal article" date="2023" name="PLoS ONE">
        <title>Philodulcilactobacillus myokoensis gen. nov., sp. nov., a fructophilic, acidophilic, and agar-phobic lactic acid bacterium isolated from fermented vegetable extracts.</title>
        <authorList>
            <person name="Kouya T."/>
            <person name="Ishiyama Y."/>
            <person name="Ohashi S."/>
            <person name="Kumakubo R."/>
            <person name="Yamazaki T."/>
            <person name="Otaki T."/>
        </authorList>
    </citation>
    <scope>NUCLEOTIDE SEQUENCE</scope>
    <source>
        <strain evidence="3">WR16-4</strain>
    </source>
</reference>
<comment type="caution">
    <text evidence="3">The sequence shown here is derived from an EMBL/GenBank/DDBJ whole genome shotgun (WGS) entry which is preliminary data.</text>
</comment>
<proteinExistence type="predicted"/>
<feature type="domain" description="Replication-associated protein ORF2/G2P" evidence="2">
    <location>
        <begin position="141"/>
        <end position="229"/>
    </location>
</feature>
<evidence type="ECO:0000256" key="1">
    <source>
        <dbReference type="SAM" id="MobiDB-lite"/>
    </source>
</evidence>
<gene>
    <name evidence="3" type="ORF">WR164_00010</name>
    <name evidence="4" type="ORF">WR164_00040</name>
</gene>
<dbReference type="Proteomes" id="UP001144204">
    <property type="component" value="Unassembled WGS sequence"/>
</dbReference>
<organism evidence="3 5">
    <name type="scientific">Philodulcilactobacillus myokoensis</name>
    <dbReference type="NCBI Taxonomy" id="2929573"/>
    <lineage>
        <taxon>Bacteria</taxon>
        <taxon>Bacillati</taxon>
        <taxon>Bacillota</taxon>
        <taxon>Bacilli</taxon>
        <taxon>Lactobacillales</taxon>
        <taxon>Lactobacillaceae</taxon>
        <taxon>Philodulcilactobacillus</taxon>
    </lineage>
</organism>
<evidence type="ECO:0000313" key="5">
    <source>
        <dbReference type="Proteomes" id="UP001144204"/>
    </source>
</evidence>
<dbReference type="EMBL" id="BRPL01000001">
    <property type="protein sequence ID" value="GLB46025.1"/>
    <property type="molecule type" value="Genomic_DNA"/>
</dbReference>
<evidence type="ECO:0000313" key="3">
    <source>
        <dbReference type="EMBL" id="GLB46022.1"/>
    </source>
</evidence>
<feature type="region of interest" description="Disordered" evidence="1">
    <location>
        <begin position="1"/>
        <end position="23"/>
    </location>
</feature>